<evidence type="ECO:0000256" key="4">
    <source>
        <dbReference type="ARBA" id="ARBA00023163"/>
    </source>
</evidence>
<organism evidence="6 7">
    <name type="scientific">Sphingomonas xinjiangensis</name>
    <dbReference type="NCBI Taxonomy" id="643568"/>
    <lineage>
        <taxon>Bacteria</taxon>
        <taxon>Pseudomonadati</taxon>
        <taxon>Pseudomonadota</taxon>
        <taxon>Alphaproteobacteria</taxon>
        <taxon>Sphingomonadales</taxon>
        <taxon>Sphingomonadaceae</taxon>
        <taxon>Sphingomonas</taxon>
    </lineage>
</organism>
<evidence type="ECO:0000256" key="1">
    <source>
        <dbReference type="ARBA" id="ARBA00009437"/>
    </source>
</evidence>
<dbReference type="AlphaFoldDB" id="A0A840YS39"/>
<evidence type="ECO:0000256" key="2">
    <source>
        <dbReference type="ARBA" id="ARBA00023015"/>
    </source>
</evidence>
<keyword evidence="4" id="KW-0804">Transcription</keyword>
<gene>
    <name evidence="6" type="ORF">FHT02_003759</name>
</gene>
<keyword evidence="2" id="KW-0805">Transcription regulation</keyword>
<dbReference type="GO" id="GO:0003677">
    <property type="term" value="F:DNA binding"/>
    <property type="evidence" value="ECO:0007669"/>
    <property type="project" value="UniProtKB-KW"/>
</dbReference>
<dbReference type="Gene3D" id="3.40.190.290">
    <property type="match status" value="1"/>
</dbReference>
<dbReference type="PANTHER" id="PTHR30537:SF5">
    <property type="entry name" value="HTH-TYPE TRANSCRIPTIONAL ACTIVATOR TTDR-RELATED"/>
    <property type="match status" value="1"/>
</dbReference>
<dbReference type="PANTHER" id="PTHR30537">
    <property type="entry name" value="HTH-TYPE TRANSCRIPTIONAL REGULATOR"/>
    <property type="match status" value="1"/>
</dbReference>
<evidence type="ECO:0000313" key="6">
    <source>
        <dbReference type="EMBL" id="MBB5712499.1"/>
    </source>
</evidence>
<dbReference type="InterPro" id="IPR000847">
    <property type="entry name" value="LysR_HTH_N"/>
</dbReference>
<evidence type="ECO:0000256" key="3">
    <source>
        <dbReference type="ARBA" id="ARBA00023125"/>
    </source>
</evidence>
<accession>A0A840YS39</accession>
<evidence type="ECO:0000259" key="5">
    <source>
        <dbReference type="PROSITE" id="PS50931"/>
    </source>
</evidence>
<protein>
    <submittedName>
        <fullName evidence="6">DNA-binding transcriptional LysR family regulator</fullName>
    </submittedName>
</protein>
<dbReference type="PROSITE" id="PS50931">
    <property type="entry name" value="HTH_LYSR"/>
    <property type="match status" value="1"/>
</dbReference>
<feature type="domain" description="HTH lysR-type" evidence="5">
    <location>
        <begin position="13"/>
        <end position="63"/>
    </location>
</feature>
<dbReference type="SUPFAM" id="SSF46785">
    <property type="entry name" value="Winged helix' DNA-binding domain"/>
    <property type="match status" value="1"/>
</dbReference>
<dbReference type="SUPFAM" id="SSF53850">
    <property type="entry name" value="Periplasmic binding protein-like II"/>
    <property type="match status" value="1"/>
</dbReference>
<keyword evidence="3 6" id="KW-0238">DNA-binding</keyword>
<dbReference type="CDD" id="cd08422">
    <property type="entry name" value="PBP2_CrgA_like"/>
    <property type="match status" value="1"/>
</dbReference>
<dbReference type="Gene3D" id="1.10.10.10">
    <property type="entry name" value="Winged helix-like DNA-binding domain superfamily/Winged helix DNA-binding domain"/>
    <property type="match status" value="1"/>
</dbReference>
<dbReference type="Pfam" id="PF00126">
    <property type="entry name" value="HTH_1"/>
    <property type="match status" value="1"/>
</dbReference>
<proteinExistence type="inferred from homology"/>
<dbReference type="InterPro" id="IPR058163">
    <property type="entry name" value="LysR-type_TF_proteobact-type"/>
</dbReference>
<keyword evidence="7" id="KW-1185">Reference proteome</keyword>
<dbReference type="Pfam" id="PF03466">
    <property type="entry name" value="LysR_substrate"/>
    <property type="match status" value="1"/>
</dbReference>
<comment type="similarity">
    <text evidence="1">Belongs to the LysR transcriptional regulatory family.</text>
</comment>
<name>A0A840YS39_9SPHN</name>
<dbReference type="InterPro" id="IPR005119">
    <property type="entry name" value="LysR_subst-bd"/>
</dbReference>
<evidence type="ECO:0000313" key="7">
    <source>
        <dbReference type="Proteomes" id="UP000527143"/>
    </source>
</evidence>
<dbReference type="EMBL" id="JACIJF010000018">
    <property type="protein sequence ID" value="MBB5712499.1"/>
    <property type="molecule type" value="Genomic_DNA"/>
</dbReference>
<dbReference type="InterPro" id="IPR036388">
    <property type="entry name" value="WH-like_DNA-bd_sf"/>
</dbReference>
<comment type="caution">
    <text evidence="6">The sequence shown here is derived from an EMBL/GenBank/DDBJ whole genome shotgun (WGS) entry which is preliminary data.</text>
</comment>
<sequence>MWFDERLISGVGVFASAVESGSFVAASGVVGLTTSGVSRAVGRLEERLGVKLFHRTARGIVPTSEGLRFYEQTVPLLHRLAESADEIRGAEDDPVGLLTVRADASASLFLAHVTPGFMAVYPQIDLRIDEEGSAASSTDWDVRLYIGDEPSPHAIALLDSETVVCASPAYLARAGAPETPTDLTSSHTCLDQNTAGSRAMTWRFSQTGLQAIVQTPNRISFSSISTLMHAVLAGTGIGCLPRLLIDQALRSGHLVQVLPDWSLGTKSLFACAPVGQSRSARATALIAFLRDEERRLDQRLGGCEPVRQRPALAA</sequence>
<reference evidence="6 7" key="1">
    <citation type="submission" date="2020-08" db="EMBL/GenBank/DDBJ databases">
        <title>Genomic Encyclopedia of Type Strains, Phase IV (KMG-IV): sequencing the most valuable type-strain genomes for metagenomic binning, comparative biology and taxonomic classification.</title>
        <authorList>
            <person name="Goeker M."/>
        </authorList>
    </citation>
    <scope>NUCLEOTIDE SEQUENCE [LARGE SCALE GENOMIC DNA]</scope>
    <source>
        <strain evidence="6 7">DSM 26736</strain>
    </source>
</reference>
<dbReference type="GO" id="GO:0003700">
    <property type="term" value="F:DNA-binding transcription factor activity"/>
    <property type="evidence" value="ECO:0007669"/>
    <property type="project" value="InterPro"/>
</dbReference>
<dbReference type="InterPro" id="IPR036390">
    <property type="entry name" value="WH_DNA-bd_sf"/>
</dbReference>
<dbReference type="Proteomes" id="UP000527143">
    <property type="component" value="Unassembled WGS sequence"/>
</dbReference>
<dbReference type="RefSeq" id="WP_184091064.1">
    <property type="nucleotide sequence ID" value="NZ_JACIJF010000018.1"/>
</dbReference>